<comment type="caution">
    <text evidence="3">The sequence shown here is derived from an EMBL/GenBank/DDBJ whole genome shotgun (WGS) entry which is preliminary data.</text>
</comment>
<keyword evidence="2" id="KW-0560">Oxidoreductase</keyword>
<evidence type="ECO:0000256" key="2">
    <source>
        <dbReference type="ARBA" id="ARBA00023002"/>
    </source>
</evidence>
<dbReference type="InterPro" id="IPR002347">
    <property type="entry name" value="SDR_fam"/>
</dbReference>
<organism evidence="3 4">
    <name type="scientific">Moraxella pluranimalium</name>
    <dbReference type="NCBI Taxonomy" id="470453"/>
    <lineage>
        <taxon>Bacteria</taxon>
        <taxon>Pseudomonadati</taxon>
        <taxon>Pseudomonadota</taxon>
        <taxon>Gammaproteobacteria</taxon>
        <taxon>Moraxellales</taxon>
        <taxon>Moraxellaceae</taxon>
        <taxon>Moraxella</taxon>
    </lineage>
</organism>
<dbReference type="NCBIfam" id="NF006598">
    <property type="entry name" value="PRK09135.1"/>
    <property type="match status" value="1"/>
</dbReference>
<dbReference type="SUPFAM" id="SSF51735">
    <property type="entry name" value="NAD(P)-binding Rossmann-fold domains"/>
    <property type="match status" value="1"/>
</dbReference>
<dbReference type="OrthoDB" id="9806974at2"/>
<dbReference type="PRINTS" id="PR00081">
    <property type="entry name" value="GDHRDH"/>
</dbReference>
<dbReference type="Proteomes" id="UP000189800">
    <property type="component" value="Unassembled WGS sequence"/>
</dbReference>
<dbReference type="RefSeq" id="WP_078254481.1">
    <property type="nucleotide sequence ID" value="NZ_MUYU01000017.1"/>
</dbReference>
<dbReference type="InterPro" id="IPR036291">
    <property type="entry name" value="NAD(P)-bd_dom_sf"/>
</dbReference>
<reference evidence="3 4" key="1">
    <citation type="submission" date="2017-02" db="EMBL/GenBank/DDBJ databases">
        <title>Draft genome sequence of Moraxella pluranimalium CCUG 54913T type strain.</title>
        <authorList>
            <person name="Salva-Serra F."/>
            <person name="Engstrom-Jakobsson H."/>
            <person name="Thorell K."/>
            <person name="Jaen-Luchoro D."/>
            <person name="Gonzales-Siles L."/>
            <person name="Karlsson R."/>
            <person name="Yazdan S."/>
            <person name="Boulund F."/>
            <person name="Johnning A."/>
            <person name="Engstrand L."/>
            <person name="Kristiansson E."/>
            <person name="Moore E."/>
        </authorList>
    </citation>
    <scope>NUCLEOTIDE SEQUENCE [LARGE SCALE GENOMIC DNA]</scope>
    <source>
        <strain evidence="3 4">CCUG 54913</strain>
    </source>
</reference>
<gene>
    <name evidence="3" type="ORF">B0680_07505</name>
</gene>
<evidence type="ECO:0000313" key="3">
    <source>
        <dbReference type="EMBL" id="OOS23408.1"/>
    </source>
</evidence>
<sequence>MNKTALITGAAKRIGKAITTTLHADDYNVIIHYHHSHDEACALADRLNAIRPNSAKTIGASLDVVNDSQMLDAFTKQVLSCFGRLDVLVHNASSFYATPFDGTHETMMAHWQDLMLTNAKAPLLLTHAFAKELKQNQGSILSLLDIHADAKPFVGYPIYNMAKAAHRMMVQSLALELAPDIRINGVAPGVNIFPDDDQNPELNSQTQAILTDSVPLKCIGTPDDIASAVLFMVNSRYITGQILAVDGGRGLTLKGG</sequence>
<dbReference type="GO" id="GO:0016491">
    <property type="term" value="F:oxidoreductase activity"/>
    <property type="evidence" value="ECO:0007669"/>
    <property type="project" value="UniProtKB-KW"/>
</dbReference>
<dbReference type="PANTHER" id="PTHR43639:SF1">
    <property type="entry name" value="SHORT-CHAIN DEHYDROGENASE_REDUCTASE FAMILY PROTEIN"/>
    <property type="match status" value="1"/>
</dbReference>
<dbReference type="Gene3D" id="3.40.50.720">
    <property type="entry name" value="NAD(P)-binding Rossmann-like Domain"/>
    <property type="match status" value="1"/>
</dbReference>
<evidence type="ECO:0000313" key="4">
    <source>
        <dbReference type="Proteomes" id="UP000189800"/>
    </source>
</evidence>
<comment type="similarity">
    <text evidence="1">Belongs to the short-chain dehydrogenases/reductases (SDR) family.</text>
</comment>
<evidence type="ECO:0000256" key="1">
    <source>
        <dbReference type="ARBA" id="ARBA00006484"/>
    </source>
</evidence>
<name>A0A1T0CM24_9GAMM</name>
<dbReference type="AlphaFoldDB" id="A0A1T0CM24"/>
<accession>A0A1T0CM24</accession>
<keyword evidence="4" id="KW-1185">Reference proteome</keyword>
<proteinExistence type="inferred from homology"/>
<dbReference type="EMBL" id="MUYU01000017">
    <property type="protein sequence ID" value="OOS23408.1"/>
    <property type="molecule type" value="Genomic_DNA"/>
</dbReference>
<dbReference type="STRING" id="470453.B0680_07505"/>
<protein>
    <submittedName>
        <fullName evidence="3">Pteridine reductase</fullName>
    </submittedName>
</protein>
<dbReference type="PANTHER" id="PTHR43639">
    <property type="entry name" value="OXIDOREDUCTASE, SHORT-CHAIN DEHYDROGENASE/REDUCTASE FAMILY (AFU_ORTHOLOGUE AFUA_5G02870)"/>
    <property type="match status" value="1"/>
</dbReference>
<dbReference type="Pfam" id="PF13561">
    <property type="entry name" value="adh_short_C2"/>
    <property type="match status" value="1"/>
</dbReference>